<dbReference type="AlphaFoldDB" id="A0AAF0UFH2"/>
<reference evidence="1" key="1">
    <citation type="submission" date="2023-08" db="EMBL/GenBank/DDBJ databases">
        <title>A de novo genome assembly of Solanum verrucosum Schlechtendal, a Mexican diploid species geographically isolated from the other diploid A-genome species in potato relatives.</title>
        <authorList>
            <person name="Hosaka K."/>
        </authorList>
    </citation>
    <scope>NUCLEOTIDE SEQUENCE</scope>
    <source>
        <tissue evidence="1">Young leaves</tissue>
    </source>
</reference>
<keyword evidence="2" id="KW-1185">Reference proteome</keyword>
<protein>
    <submittedName>
        <fullName evidence="1">Uncharacterized protein</fullName>
    </submittedName>
</protein>
<dbReference type="Proteomes" id="UP001234989">
    <property type="component" value="Chromosome 9"/>
</dbReference>
<dbReference type="PANTHER" id="PTHR33710">
    <property type="entry name" value="BNAC02G09200D PROTEIN"/>
    <property type="match status" value="1"/>
</dbReference>
<name>A0AAF0UFH2_SOLVR</name>
<dbReference type="PANTHER" id="PTHR33710:SF73">
    <property type="entry name" value="ZINC KNUCKLE CX2CX4HX4C DOMAIN-CONTAINING PROTEIN"/>
    <property type="match status" value="1"/>
</dbReference>
<organism evidence="1 2">
    <name type="scientific">Solanum verrucosum</name>
    <dbReference type="NCBI Taxonomy" id="315347"/>
    <lineage>
        <taxon>Eukaryota</taxon>
        <taxon>Viridiplantae</taxon>
        <taxon>Streptophyta</taxon>
        <taxon>Embryophyta</taxon>
        <taxon>Tracheophyta</taxon>
        <taxon>Spermatophyta</taxon>
        <taxon>Magnoliopsida</taxon>
        <taxon>eudicotyledons</taxon>
        <taxon>Gunneridae</taxon>
        <taxon>Pentapetalae</taxon>
        <taxon>asterids</taxon>
        <taxon>lamiids</taxon>
        <taxon>Solanales</taxon>
        <taxon>Solanaceae</taxon>
        <taxon>Solanoideae</taxon>
        <taxon>Solaneae</taxon>
        <taxon>Solanum</taxon>
    </lineage>
</organism>
<evidence type="ECO:0000313" key="2">
    <source>
        <dbReference type="Proteomes" id="UP001234989"/>
    </source>
</evidence>
<gene>
    <name evidence="1" type="ORF">MTR67_038205</name>
</gene>
<sequence>MDHIQQPEWRINRFREVVNFCNLFYLRYVGNRFTWERCRNSRDRVRERLDCALANKNWKVNFPNEKNHHIKLVLRITRGFFLNLGLKVIFYVAKPFRFKNSLIKELDIKQAVQMAWEKGWGLPIDGIIKRYRENLYVRGETKGNNLS</sequence>
<proteinExistence type="predicted"/>
<accession>A0AAF0UFH2</accession>
<dbReference type="EMBL" id="CP133620">
    <property type="protein sequence ID" value="WMV44820.1"/>
    <property type="molecule type" value="Genomic_DNA"/>
</dbReference>
<evidence type="ECO:0000313" key="1">
    <source>
        <dbReference type="EMBL" id="WMV44820.1"/>
    </source>
</evidence>